<accession>A0A200Q6U1</accession>
<dbReference type="EMBL" id="MVGT01002934">
    <property type="protein sequence ID" value="OVA06206.1"/>
    <property type="molecule type" value="Genomic_DNA"/>
</dbReference>
<dbReference type="PANTHER" id="PTHR35290:SF2">
    <property type="entry name" value="PROTEIN CASPARIAN STRIP INTEGRITY FACTOR 1"/>
    <property type="match status" value="1"/>
</dbReference>
<feature type="signal peptide" evidence="1">
    <location>
        <begin position="1"/>
        <end position="26"/>
    </location>
</feature>
<dbReference type="Proteomes" id="UP000195402">
    <property type="component" value="Unassembled WGS sequence"/>
</dbReference>
<evidence type="ECO:0008006" key="4">
    <source>
        <dbReference type="Google" id="ProtNLM"/>
    </source>
</evidence>
<dbReference type="OrthoDB" id="1936508at2759"/>
<dbReference type="InParanoid" id="A0A200Q6U1"/>
<keyword evidence="1" id="KW-0732">Signal</keyword>
<comment type="caution">
    <text evidence="2">The sequence shown here is derived from an EMBL/GenBank/DDBJ whole genome shotgun (WGS) entry which is preliminary data.</text>
</comment>
<dbReference type="FunCoup" id="A0A200Q6U1">
    <property type="interactions" value="50"/>
</dbReference>
<dbReference type="AlphaFoldDB" id="A0A200Q6U1"/>
<dbReference type="PANTHER" id="PTHR35290">
    <property type="entry name" value="PROTEIN CASPARIAN STRIP INTEGRITY FACTOR 1-RELATED"/>
    <property type="match status" value="1"/>
</dbReference>
<name>A0A200Q6U1_MACCD</name>
<evidence type="ECO:0000313" key="3">
    <source>
        <dbReference type="Proteomes" id="UP000195402"/>
    </source>
</evidence>
<feature type="chain" id="PRO_5012849154" description="Organ specific protein" evidence="1">
    <location>
        <begin position="27"/>
        <end position="99"/>
    </location>
</feature>
<sequence>MGLMAMKKITLLFLLISASLCSTSFAGREWRFVDKPAMDVSATNKEISSSKSFWLQNDDEVITTADEVHERLLRVNTKDYGRYDPSPTLVKPPFKLIPN</sequence>
<dbReference type="OMA" id="RMNTKDY"/>
<reference evidence="2 3" key="1">
    <citation type="journal article" date="2017" name="Mol. Plant">
        <title>The Genome of Medicinal Plant Macleaya cordata Provides New Insights into Benzylisoquinoline Alkaloids Metabolism.</title>
        <authorList>
            <person name="Liu X."/>
            <person name="Liu Y."/>
            <person name="Huang P."/>
            <person name="Ma Y."/>
            <person name="Qing Z."/>
            <person name="Tang Q."/>
            <person name="Cao H."/>
            <person name="Cheng P."/>
            <person name="Zheng Y."/>
            <person name="Yuan Z."/>
            <person name="Zhou Y."/>
            <person name="Liu J."/>
            <person name="Tang Z."/>
            <person name="Zhuo Y."/>
            <person name="Zhang Y."/>
            <person name="Yu L."/>
            <person name="Huang J."/>
            <person name="Yang P."/>
            <person name="Peng Q."/>
            <person name="Zhang J."/>
            <person name="Jiang W."/>
            <person name="Zhang Z."/>
            <person name="Lin K."/>
            <person name="Ro D.K."/>
            <person name="Chen X."/>
            <person name="Xiong X."/>
            <person name="Shang Y."/>
            <person name="Huang S."/>
            <person name="Zeng J."/>
        </authorList>
    </citation>
    <scope>NUCLEOTIDE SEQUENCE [LARGE SCALE GENOMIC DNA]</scope>
    <source>
        <strain evidence="3">cv. BLH2017</strain>
        <tissue evidence="2">Root</tissue>
    </source>
</reference>
<organism evidence="2 3">
    <name type="scientific">Macleaya cordata</name>
    <name type="common">Five-seeded plume-poppy</name>
    <name type="synonym">Bocconia cordata</name>
    <dbReference type="NCBI Taxonomy" id="56857"/>
    <lineage>
        <taxon>Eukaryota</taxon>
        <taxon>Viridiplantae</taxon>
        <taxon>Streptophyta</taxon>
        <taxon>Embryophyta</taxon>
        <taxon>Tracheophyta</taxon>
        <taxon>Spermatophyta</taxon>
        <taxon>Magnoliopsida</taxon>
        <taxon>Ranunculales</taxon>
        <taxon>Papaveraceae</taxon>
        <taxon>Papaveroideae</taxon>
        <taxon>Macleaya</taxon>
    </lineage>
</organism>
<evidence type="ECO:0000313" key="2">
    <source>
        <dbReference type="EMBL" id="OVA06206.1"/>
    </source>
</evidence>
<dbReference type="STRING" id="56857.A0A200Q6U1"/>
<protein>
    <recommendedName>
        <fullName evidence="4">Organ specific protein</fullName>
    </recommendedName>
</protein>
<keyword evidence="3" id="KW-1185">Reference proteome</keyword>
<proteinExistence type="predicted"/>
<dbReference type="InterPro" id="IPR038974">
    <property type="entry name" value="CIF1/2"/>
</dbReference>
<gene>
    <name evidence="2" type="ORF">BVC80_857g45</name>
</gene>
<evidence type="ECO:0000256" key="1">
    <source>
        <dbReference type="SAM" id="SignalP"/>
    </source>
</evidence>